<feature type="domain" description="Outer membrane protein beta-barrel" evidence="1">
    <location>
        <begin position="19"/>
        <end position="174"/>
    </location>
</feature>
<evidence type="ECO:0000313" key="3">
    <source>
        <dbReference type="Proteomes" id="UP000290848"/>
    </source>
</evidence>
<dbReference type="Proteomes" id="UP000290848">
    <property type="component" value="Unassembled WGS sequence"/>
</dbReference>
<evidence type="ECO:0000313" key="2">
    <source>
        <dbReference type="EMBL" id="RXF69139.1"/>
    </source>
</evidence>
<dbReference type="EMBL" id="RXOC01000008">
    <property type="protein sequence ID" value="RXF69139.1"/>
    <property type="molecule type" value="Genomic_DNA"/>
</dbReference>
<organism evidence="2 3">
    <name type="scientific">Arcticibacter tournemirensis</name>
    <dbReference type="NCBI Taxonomy" id="699437"/>
    <lineage>
        <taxon>Bacteria</taxon>
        <taxon>Pseudomonadati</taxon>
        <taxon>Bacteroidota</taxon>
        <taxon>Sphingobacteriia</taxon>
        <taxon>Sphingobacteriales</taxon>
        <taxon>Sphingobacteriaceae</taxon>
        <taxon>Arcticibacter</taxon>
    </lineage>
</organism>
<protein>
    <submittedName>
        <fullName evidence="2">PorT family protein</fullName>
    </submittedName>
</protein>
<dbReference type="InterPro" id="IPR011250">
    <property type="entry name" value="OMP/PagP_B-barrel"/>
</dbReference>
<dbReference type="AlphaFoldDB" id="A0A4Q0M8T6"/>
<dbReference type="InterPro" id="IPR025665">
    <property type="entry name" value="Beta-barrel_OMP_2"/>
</dbReference>
<evidence type="ECO:0000259" key="1">
    <source>
        <dbReference type="Pfam" id="PF13568"/>
    </source>
</evidence>
<dbReference type="RefSeq" id="WP_128769947.1">
    <property type="nucleotide sequence ID" value="NZ_RXOC01000008.1"/>
</dbReference>
<gene>
    <name evidence="2" type="ORF">EKH83_13370</name>
</gene>
<proteinExistence type="predicted"/>
<accession>A0A4Q0M8T6</accession>
<sequence>MKKVFLSLSLLFVMGAVFGQEVKYGLKAGVNFANQTFSSSGMSVSLSSLTSFHFHGFVDYGVSPNFSIQPGIGVSGKGFKSDSGEEEAEVNVMYLDIPVNALAKFPVSFGKIFLGGGPYAGVKLSEKYKLEGETLDEDESSFNTADFGVNFLGGLEFNNGLTLNANYGLGLINVMKDSELADVTAKNKVFSISVGFLF</sequence>
<reference evidence="2 3" key="1">
    <citation type="submission" date="2018-12" db="EMBL/GenBank/DDBJ databases">
        <title>The Draft Genome Sequence of the Soil Bacterium Pedobacter tournemirensis R1.</title>
        <authorList>
            <person name="He J."/>
        </authorList>
    </citation>
    <scope>NUCLEOTIDE SEQUENCE [LARGE SCALE GENOMIC DNA]</scope>
    <source>
        <strain evidence="2 3">R1</strain>
    </source>
</reference>
<dbReference type="Pfam" id="PF13568">
    <property type="entry name" value="OMP_b-brl_2"/>
    <property type="match status" value="1"/>
</dbReference>
<name>A0A4Q0M8T6_9SPHI</name>
<comment type="caution">
    <text evidence="2">The sequence shown here is derived from an EMBL/GenBank/DDBJ whole genome shotgun (WGS) entry which is preliminary data.</text>
</comment>
<dbReference type="SUPFAM" id="SSF56925">
    <property type="entry name" value="OMPA-like"/>
    <property type="match status" value="1"/>
</dbReference>